<comment type="similarity">
    <text evidence="2 9">Belongs to the universal ribosomal protein uS15 family.</text>
</comment>
<dbReference type="FunFam" id="1.10.287.10:FF:000015">
    <property type="entry name" value="Mitochondrial ribosomal protein S15"/>
    <property type="match status" value="1"/>
</dbReference>
<gene>
    <name evidence="12" type="primary">MRPS15</name>
</gene>
<name>A0A6I9ZND8_ACIJB</name>
<evidence type="ECO:0000256" key="1">
    <source>
        <dbReference type="ARBA" id="ARBA00004173"/>
    </source>
</evidence>
<dbReference type="InterPro" id="IPR009068">
    <property type="entry name" value="uS15_NS1_RNA-bd_sf"/>
</dbReference>
<proteinExistence type="inferred from homology"/>
<evidence type="ECO:0000256" key="10">
    <source>
        <dbReference type="SAM" id="MobiDB-lite"/>
    </source>
</evidence>
<dbReference type="CTD" id="64960"/>
<dbReference type="Proteomes" id="UP001652583">
    <property type="component" value="Chromosome C1"/>
</dbReference>
<accession>A0A6I9ZND8</accession>
<keyword evidence="4 9" id="KW-0689">Ribosomal protein</keyword>
<feature type="compositionally biased region" description="Low complexity" evidence="10">
    <location>
        <begin position="231"/>
        <end position="243"/>
    </location>
</feature>
<keyword evidence="3" id="KW-0809">Transit peptide</keyword>
<sequence length="260" mass="29705">MLRTAWRALRSLPTQAVAQAPVRGLPGGACARPPPFRQWGLPSPPGGVILPAVRGYAIQKPVQRSQEDDPPPSTLLKDYQNIPGIEKFDDVVRRLLSLEMASQKEKLKVKQEQLMKKIVANPEDTSSLEARIVALTVKIRNYEEHRQKHRKDKTHKRYLLMSIDQRNKMLKNLRKTNYSVFEKICKELGIEYTFPAPYHRKAHHRWATKKALCIRVFQEVQKLKKQKRALKAAAAAARKQGQKNPESPSRAGPEAIKENQ</sequence>
<comment type="subcellular location">
    <subcellularLocation>
        <location evidence="1">Mitochondrion</location>
    </subcellularLocation>
</comment>
<dbReference type="OrthoDB" id="441444at2759"/>
<evidence type="ECO:0000256" key="6">
    <source>
        <dbReference type="ARBA" id="ARBA00023274"/>
    </source>
</evidence>
<dbReference type="CDD" id="cd00677">
    <property type="entry name" value="S15_NS1_EPRS_RNA-bind"/>
    <property type="match status" value="1"/>
</dbReference>
<keyword evidence="11" id="KW-1185">Reference proteome</keyword>
<protein>
    <recommendedName>
        <fullName evidence="7">Small ribosomal subunit protein uS15m</fullName>
    </recommendedName>
    <alternativeName>
        <fullName evidence="8">28S ribosomal protein S15, mitochondrial</fullName>
    </alternativeName>
</protein>
<evidence type="ECO:0000256" key="4">
    <source>
        <dbReference type="ARBA" id="ARBA00022980"/>
    </source>
</evidence>
<dbReference type="InterPro" id="IPR052137">
    <property type="entry name" value="uS15_ribosomal"/>
</dbReference>
<dbReference type="GO" id="GO:0032543">
    <property type="term" value="P:mitochondrial translation"/>
    <property type="evidence" value="ECO:0007669"/>
    <property type="project" value="TreeGrafter"/>
</dbReference>
<dbReference type="SMART" id="SM01387">
    <property type="entry name" value="Ribosomal_S15"/>
    <property type="match status" value="1"/>
</dbReference>
<evidence type="ECO:0000256" key="3">
    <source>
        <dbReference type="ARBA" id="ARBA00022946"/>
    </source>
</evidence>
<dbReference type="SUPFAM" id="SSF47060">
    <property type="entry name" value="S15/NS1 RNA-binding domain"/>
    <property type="match status" value="1"/>
</dbReference>
<dbReference type="KEGG" id="aju:106973254"/>
<dbReference type="GO" id="GO:0003723">
    <property type="term" value="F:RNA binding"/>
    <property type="evidence" value="ECO:0007669"/>
    <property type="project" value="TreeGrafter"/>
</dbReference>
<keyword evidence="5" id="KW-0496">Mitochondrion</keyword>
<evidence type="ECO:0000256" key="9">
    <source>
        <dbReference type="RuleBase" id="RU003919"/>
    </source>
</evidence>
<dbReference type="Pfam" id="PF00312">
    <property type="entry name" value="Ribosomal_S15"/>
    <property type="match status" value="1"/>
</dbReference>
<dbReference type="PANTHER" id="PTHR46685:SF1">
    <property type="entry name" value="SMALL RIBOSOMAL SUBUNIT PROTEIN US15M"/>
    <property type="match status" value="1"/>
</dbReference>
<dbReference type="PANTHER" id="PTHR46685">
    <property type="entry name" value="28S RIBOSOMAL PROTEIN S15, MITOCHONDRIAL"/>
    <property type="match status" value="1"/>
</dbReference>
<reference evidence="11" key="1">
    <citation type="submission" date="2025-05" db="UniProtKB">
        <authorList>
            <consortium name="RefSeq"/>
        </authorList>
    </citation>
    <scope>NUCLEOTIDE SEQUENCE [LARGE SCALE GENOMIC DNA]</scope>
</reference>
<dbReference type="InterPro" id="IPR005290">
    <property type="entry name" value="Ribosomal_uS15_bac-type"/>
</dbReference>
<dbReference type="HAMAP" id="MF_01343_B">
    <property type="entry name" value="Ribosomal_uS15_B"/>
    <property type="match status" value="1"/>
</dbReference>
<evidence type="ECO:0000313" key="11">
    <source>
        <dbReference type="Proteomes" id="UP001652583"/>
    </source>
</evidence>
<evidence type="ECO:0000313" key="12">
    <source>
        <dbReference type="RefSeq" id="XP_014925798.1"/>
    </source>
</evidence>
<evidence type="ECO:0000256" key="7">
    <source>
        <dbReference type="ARBA" id="ARBA00035249"/>
    </source>
</evidence>
<evidence type="ECO:0000256" key="8">
    <source>
        <dbReference type="ARBA" id="ARBA00035528"/>
    </source>
</evidence>
<feature type="region of interest" description="Disordered" evidence="10">
    <location>
        <begin position="230"/>
        <end position="260"/>
    </location>
</feature>
<dbReference type="GO" id="GO:0005763">
    <property type="term" value="C:mitochondrial small ribosomal subunit"/>
    <property type="evidence" value="ECO:0007669"/>
    <property type="project" value="TreeGrafter"/>
</dbReference>
<dbReference type="AlphaFoldDB" id="A0A6I9ZND8"/>
<dbReference type="Gene3D" id="1.10.287.10">
    <property type="entry name" value="S15/NS1, RNA-binding"/>
    <property type="match status" value="1"/>
</dbReference>
<evidence type="ECO:0000256" key="5">
    <source>
        <dbReference type="ARBA" id="ARBA00023128"/>
    </source>
</evidence>
<dbReference type="RefSeq" id="XP_014925798.1">
    <property type="nucleotide sequence ID" value="XM_015070312.3"/>
</dbReference>
<reference evidence="12" key="2">
    <citation type="submission" date="2025-08" db="UniProtKB">
        <authorList>
            <consortium name="RefSeq"/>
        </authorList>
    </citation>
    <scope>IDENTIFICATION</scope>
    <source>
        <tissue evidence="12">Blood</tissue>
    </source>
</reference>
<dbReference type="InterPro" id="IPR000589">
    <property type="entry name" value="Ribosomal_uS15"/>
</dbReference>
<organism evidence="11 12">
    <name type="scientific">Acinonyx jubatus</name>
    <name type="common">Cheetah</name>
    <dbReference type="NCBI Taxonomy" id="32536"/>
    <lineage>
        <taxon>Eukaryota</taxon>
        <taxon>Metazoa</taxon>
        <taxon>Chordata</taxon>
        <taxon>Craniata</taxon>
        <taxon>Vertebrata</taxon>
        <taxon>Euteleostomi</taxon>
        <taxon>Mammalia</taxon>
        <taxon>Eutheria</taxon>
        <taxon>Laurasiatheria</taxon>
        <taxon>Carnivora</taxon>
        <taxon>Feliformia</taxon>
        <taxon>Felidae</taxon>
        <taxon>Felinae</taxon>
        <taxon>Acinonyx</taxon>
    </lineage>
</organism>
<evidence type="ECO:0000256" key="2">
    <source>
        <dbReference type="ARBA" id="ARBA00008434"/>
    </source>
</evidence>
<dbReference type="GeneID" id="106973254"/>
<dbReference type="GO" id="GO:0003735">
    <property type="term" value="F:structural constituent of ribosome"/>
    <property type="evidence" value="ECO:0007669"/>
    <property type="project" value="InterPro"/>
</dbReference>
<keyword evidence="6 9" id="KW-0687">Ribonucleoprotein</keyword>